<comment type="subcellular location">
    <subcellularLocation>
        <location evidence="1">Cell membrane</location>
        <topology evidence="1">Multi-pass membrane protein</topology>
    </subcellularLocation>
</comment>
<keyword evidence="3 6" id="KW-0812">Transmembrane</keyword>
<feature type="transmembrane region" description="Helical" evidence="6">
    <location>
        <begin position="176"/>
        <end position="194"/>
    </location>
</feature>
<dbReference type="PROSITE" id="PS50850">
    <property type="entry name" value="MFS"/>
    <property type="match status" value="1"/>
</dbReference>
<comment type="caution">
    <text evidence="8">The sequence shown here is derived from an EMBL/GenBank/DDBJ whole genome shotgun (WGS) entry which is preliminary data.</text>
</comment>
<evidence type="ECO:0000313" key="9">
    <source>
        <dbReference type="Proteomes" id="UP000247978"/>
    </source>
</evidence>
<evidence type="ECO:0000256" key="6">
    <source>
        <dbReference type="SAM" id="Phobius"/>
    </source>
</evidence>
<dbReference type="InterPro" id="IPR036259">
    <property type="entry name" value="MFS_trans_sf"/>
</dbReference>
<dbReference type="Pfam" id="PF07690">
    <property type="entry name" value="MFS_1"/>
    <property type="match status" value="1"/>
</dbReference>
<feature type="transmembrane region" description="Helical" evidence="6">
    <location>
        <begin position="20"/>
        <end position="44"/>
    </location>
</feature>
<evidence type="ECO:0000256" key="3">
    <source>
        <dbReference type="ARBA" id="ARBA00022692"/>
    </source>
</evidence>
<feature type="transmembrane region" description="Helical" evidence="6">
    <location>
        <begin position="89"/>
        <end position="114"/>
    </location>
</feature>
<keyword evidence="5 6" id="KW-0472">Membrane</keyword>
<dbReference type="SUPFAM" id="SSF103473">
    <property type="entry name" value="MFS general substrate transporter"/>
    <property type="match status" value="1"/>
</dbReference>
<keyword evidence="2" id="KW-0813">Transport</keyword>
<dbReference type="GO" id="GO:0022857">
    <property type="term" value="F:transmembrane transporter activity"/>
    <property type="evidence" value="ECO:0007669"/>
    <property type="project" value="InterPro"/>
</dbReference>
<evidence type="ECO:0000256" key="4">
    <source>
        <dbReference type="ARBA" id="ARBA00022989"/>
    </source>
</evidence>
<sequence>MSSTTPTSFASSELENVKRLPIMISLIIGAFFSILNETLLNIAFPKLMVELNVTASTLQWLATSYMLIVGVLVPASALVMQWFTTRQMFLGAMTLFTVGTLISGIAPHFAILLIGRMIQAAGTGLLMPVLMNTILVLYPLEKRGTAMGTLGLVMMFAPAIGPTLSGLILESLHWRWLFFLVLPFAVFSIVFGLYI</sequence>
<reference evidence="8 9" key="1">
    <citation type="submission" date="2018-05" db="EMBL/GenBank/DDBJ databases">
        <title>Genomic Encyclopedia of Type Strains, Phase IV (KMG-IV): sequencing the most valuable type-strain genomes for metagenomic binning, comparative biology and taxonomic classification.</title>
        <authorList>
            <person name="Goeker M."/>
        </authorList>
    </citation>
    <scope>NUCLEOTIDE SEQUENCE [LARGE SCALE GENOMIC DNA]</scope>
    <source>
        <strain evidence="8 9">DSM 28556</strain>
    </source>
</reference>
<dbReference type="PANTHER" id="PTHR42718:SF43">
    <property type="entry name" value="LINCOMYCIN RESISTANCE PROTEIN LMRB"/>
    <property type="match status" value="1"/>
</dbReference>
<evidence type="ECO:0000256" key="2">
    <source>
        <dbReference type="ARBA" id="ARBA00022448"/>
    </source>
</evidence>
<dbReference type="PRINTS" id="PR01036">
    <property type="entry name" value="TCRTETB"/>
</dbReference>
<evidence type="ECO:0000256" key="5">
    <source>
        <dbReference type="ARBA" id="ARBA00023136"/>
    </source>
</evidence>
<dbReference type="Gene3D" id="1.20.1720.10">
    <property type="entry name" value="Multidrug resistance protein D"/>
    <property type="match status" value="1"/>
</dbReference>
<keyword evidence="4 6" id="KW-1133">Transmembrane helix</keyword>
<feature type="transmembrane region" description="Helical" evidence="6">
    <location>
        <begin position="146"/>
        <end position="169"/>
    </location>
</feature>
<feature type="domain" description="Major facilitator superfamily (MFS) profile" evidence="7">
    <location>
        <begin position="22"/>
        <end position="195"/>
    </location>
</feature>
<evidence type="ECO:0000259" key="7">
    <source>
        <dbReference type="PROSITE" id="PS50850"/>
    </source>
</evidence>
<dbReference type="EMBL" id="QJJQ01000004">
    <property type="protein sequence ID" value="PXW88092.1"/>
    <property type="molecule type" value="Genomic_DNA"/>
</dbReference>
<accession>A0A2V3W1Z1</accession>
<evidence type="ECO:0000313" key="8">
    <source>
        <dbReference type="EMBL" id="PXW88092.1"/>
    </source>
</evidence>
<dbReference type="InterPro" id="IPR011701">
    <property type="entry name" value="MFS"/>
</dbReference>
<evidence type="ECO:0000256" key="1">
    <source>
        <dbReference type="ARBA" id="ARBA00004651"/>
    </source>
</evidence>
<protein>
    <submittedName>
        <fullName evidence="8">MFS transporter</fullName>
    </submittedName>
</protein>
<dbReference type="GO" id="GO:0005886">
    <property type="term" value="C:plasma membrane"/>
    <property type="evidence" value="ECO:0007669"/>
    <property type="project" value="UniProtKB-SubCell"/>
</dbReference>
<dbReference type="Proteomes" id="UP000247978">
    <property type="component" value="Unassembled WGS sequence"/>
</dbReference>
<feature type="transmembrane region" description="Helical" evidence="6">
    <location>
        <begin position="121"/>
        <end position="140"/>
    </location>
</feature>
<gene>
    <name evidence="8" type="ORF">DFR56_104245</name>
</gene>
<keyword evidence="9" id="KW-1185">Reference proteome</keyword>
<proteinExistence type="predicted"/>
<organism evidence="8 9">
    <name type="scientific">Pseudogracilibacillus auburnensis</name>
    <dbReference type="NCBI Taxonomy" id="1494959"/>
    <lineage>
        <taxon>Bacteria</taxon>
        <taxon>Bacillati</taxon>
        <taxon>Bacillota</taxon>
        <taxon>Bacilli</taxon>
        <taxon>Bacillales</taxon>
        <taxon>Bacillaceae</taxon>
        <taxon>Pseudogracilibacillus</taxon>
    </lineage>
</organism>
<feature type="transmembrane region" description="Helical" evidence="6">
    <location>
        <begin position="65"/>
        <end position="83"/>
    </location>
</feature>
<name>A0A2V3W1Z1_9BACI</name>
<dbReference type="InterPro" id="IPR020846">
    <property type="entry name" value="MFS_dom"/>
</dbReference>
<dbReference type="PANTHER" id="PTHR42718">
    <property type="entry name" value="MAJOR FACILITATOR SUPERFAMILY MULTIDRUG TRANSPORTER MFSC"/>
    <property type="match status" value="1"/>
</dbReference>
<dbReference type="AlphaFoldDB" id="A0A2V3W1Z1"/>